<dbReference type="InterPro" id="IPR016161">
    <property type="entry name" value="Ald_DH/histidinol_DH"/>
</dbReference>
<dbReference type="FunFam" id="1.20.5.1300:FF:000002">
    <property type="entry name" value="Histidinol dehydrogenase, chloroplastic"/>
    <property type="match status" value="1"/>
</dbReference>
<feature type="binding site" evidence="11 15">
    <location>
        <position position="442"/>
    </location>
    <ligand>
        <name>substrate</name>
    </ligand>
</feature>
<dbReference type="InterPro" id="IPR022695">
    <property type="entry name" value="Histidinol_DH_monofunct"/>
</dbReference>
<feature type="binding site" evidence="11 15">
    <location>
        <position position="355"/>
    </location>
    <ligand>
        <name>substrate</name>
    </ligand>
</feature>
<comment type="catalytic activity">
    <reaction evidence="10 11">
        <text>L-histidinol + 2 NAD(+) + H2O = L-histidine + 2 NADH + 3 H(+)</text>
        <dbReference type="Rhea" id="RHEA:20641"/>
        <dbReference type="ChEBI" id="CHEBI:15377"/>
        <dbReference type="ChEBI" id="CHEBI:15378"/>
        <dbReference type="ChEBI" id="CHEBI:57540"/>
        <dbReference type="ChEBI" id="CHEBI:57595"/>
        <dbReference type="ChEBI" id="CHEBI:57699"/>
        <dbReference type="ChEBI" id="CHEBI:57945"/>
        <dbReference type="EC" id="1.1.1.23"/>
    </reaction>
</comment>
<dbReference type="Proteomes" id="UP000252118">
    <property type="component" value="Unassembled WGS sequence"/>
</dbReference>
<evidence type="ECO:0000256" key="17">
    <source>
        <dbReference type="RuleBase" id="RU004175"/>
    </source>
</evidence>
<reference evidence="18 19" key="1">
    <citation type="submission" date="2018-06" db="EMBL/GenBank/DDBJ databases">
        <title>Freshwater and sediment microbial communities from various areas in North America, analyzing microbe dynamics in response to fracking.</title>
        <authorList>
            <person name="Lamendella R."/>
        </authorList>
    </citation>
    <scope>NUCLEOTIDE SEQUENCE [LARGE SCALE GENOMIC DNA]</scope>
    <source>
        <strain evidence="18 19">97B</strain>
    </source>
</reference>
<dbReference type="Gene3D" id="1.20.5.1300">
    <property type="match status" value="1"/>
</dbReference>
<feature type="binding site" evidence="11 16">
    <location>
        <position position="447"/>
    </location>
    <ligand>
        <name>Zn(2+)</name>
        <dbReference type="ChEBI" id="CHEBI:29105"/>
    </ligand>
</feature>
<keyword evidence="6 11" id="KW-0862">Zinc</keyword>
<keyword evidence="9 11" id="KW-0368">Histidine biosynthesis</keyword>
<dbReference type="SUPFAM" id="SSF53720">
    <property type="entry name" value="ALDH-like"/>
    <property type="match status" value="1"/>
</dbReference>
<keyword evidence="5 11" id="KW-0479">Metal-binding</keyword>
<dbReference type="GO" id="GO:0008270">
    <property type="term" value="F:zinc ion binding"/>
    <property type="evidence" value="ECO:0007669"/>
    <property type="project" value="UniProtKB-UniRule"/>
</dbReference>
<evidence type="ECO:0000313" key="19">
    <source>
        <dbReference type="Proteomes" id="UP000252118"/>
    </source>
</evidence>
<evidence type="ECO:0000256" key="15">
    <source>
        <dbReference type="PIRSR" id="PIRSR000099-3"/>
    </source>
</evidence>
<evidence type="ECO:0000256" key="1">
    <source>
        <dbReference type="ARBA" id="ARBA00004940"/>
    </source>
</evidence>
<dbReference type="FunFam" id="3.40.50.1980:FF:000001">
    <property type="entry name" value="Histidinol dehydrogenase"/>
    <property type="match status" value="1"/>
</dbReference>
<name>A0A366EIA0_9BACI</name>
<dbReference type="PRINTS" id="PR00083">
    <property type="entry name" value="HOLDHDRGNASE"/>
</dbReference>
<comment type="caution">
    <text evidence="18">The sequence shown here is derived from an EMBL/GenBank/DDBJ whole genome shotgun (WGS) entry which is preliminary data.</text>
</comment>
<comment type="function">
    <text evidence="11">Catalyzes the sequential NAD-dependent oxidations of L-histidinol to L-histidinaldehyde and then to L-histidine.</text>
</comment>
<evidence type="ECO:0000256" key="3">
    <source>
        <dbReference type="ARBA" id="ARBA00012965"/>
    </source>
</evidence>
<evidence type="ECO:0000256" key="14">
    <source>
        <dbReference type="PIRSR" id="PIRSR000099-2"/>
    </source>
</evidence>
<sequence length="459" mass="49825">MFIQARSVPLKIDYIGNTASAVVSRSVPLKRLVSCMKIIKDMSGASINRSVDSGTENQRRAVQGIIASVQENGDRAVREYTKEFDGVQLENYRVSQSEIEEAFTTLDPEMISIIEEAADNIRDFHSKQKRSSWFTTNEDGTMLGQKMTPLDSVGVYVPGGTAAYPSSVLMNVLPAKVAGVKRITMVSPPGKDGKLSPGVLVAAKIAGVEDIFKVGGAQAVAALAYGTESITPVDKITGPGNIYVALAKREVFGDVDIDMIAGPSEIVILADEHQRADEIAADLLSQAEHDVFASAVLVTNSSTLAESVSSQVERQLSSLPRVDIARQSIRDFGAIYVTRDIEEGIDVVNQLAAEHLEILTEKPFETMAKIRHAGAIFLGRYSSEPVGDYFAGPNHVLPTNGTARFSSPLNVDEFMKKTSVISYSETALQQNYQKIAKLARLEGLEAHARAVEIRFDKEK</sequence>
<feature type="binding site" evidence="11 16">
    <location>
        <position position="388"/>
    </location>
    <ligand>
        <name>Zn(2+)</name>
        <dbReference type="ChEBI" id="CHEBI:29105"/>
    </ligand>
</feature>
<feature type="binding site" evidence="11 15">
    <location>
        <position position="286"/>
    </location>
    <ligand>
        <name>substrate</name>
    </ligand>
</feature>
<keyword evidence="7 11" id="KW-0560">Oxidoreductase</keyword>
<dbReference type="GO" id="GO:0004399">
    <property type="term" value="F:histidinol dehydrogenase activity"/>
    <property type="evidence" value="ECO:0007669"/>
    <property type="project" value="UniProtKB-UniRule"/>
</dbReference>
<comment type="similarity">
    <text evidence="2 11 12 17">Belongs to the histidinol dehydrogenase family.</text>
</comment>
<feature type="binding site" evidence="11 15">
    <location>
        <position position="264"/>
    </location>
    <ligand>
        <name>substrate</name>
    </ligand>
</feature>
<dbReference type="GO" id="GO:0005829">
    <property type="term" value="C:cytosol"/>
    <property type="evidence" value="ECO:0007669"/>
    <property type="project" value="TreeGrafter"/>
</dbReference>
<keyword evidence="8 11" id="KW-0520">NAD</keyword>
<feature type="binding site" evidence="11 14">
    <location>
        <position position="241"/>
    </location>
    <ligand>
        <name>NAD(+)</name>
        <dbReference type="ChEBI" id="CHEBI:57540"/>
    </ligand>
</feature>
<dbReference type="UniPathway" id="UPA00031">
    <property type="reaction ID" value="UER00014"/>
</dbReference>
<evidence type="ECO:0000256" key="2">
    <source>
        <dbReference type="ARBA" id="ARBA00010178"/>
    </source>
</evidence>
<dbReference type="FunFam" id="3.40.50.1980:FF:000026">
    <property type="entry name" value="Histidinol dehydrogenase"/>
    <property type="match status" value="1"/>
</dbReference>
<evidence type="ECO:0000256" key="4">
    <source>
        <dbReference type="ARBA" id="ARBA00022605"/>
    </source>
</evidence>
<dbReference type="InterPro" id="IPR012131">
    <property type="entry name" value="Hstdl_DH"/>
</dbReference>
<feature type="binding site" evidence="11 14">
    <location>
        <position position="156"/>
    </location>
    <ligand>
        <name>NAD(+)</name>
        <dbReference type="ChEBI" id="CHEBI:57540"/>
    </ligand>
</feature>
<evidence type="ECO:0000256" key="9">
    <source>
        <dbReference type="ARBA" id="ARBA00023102"/>
    </source>
</evidence>
<comment type="pathway">
    <text evidence="1 11">Amino-acid biosynthesis; L-histidine biosynthesis; L-histidine from 5-phospho-alpha-D-ribose 1-diphosphate: step 9/9.</text>
</comment>
<dbReference type="PIRSF" id="PIRSF000099">
    <property type="entry name" value="Histidinol_dh"/>
    <property type="match status" value="1"/>
</dbReference>
<accession>A0A366EIA0</accession>
<feature type="binding site" evidence="11 15">
    <location>
        <position position="388"/>
    </location>
    <ligand>
        <name>substrate</name>
    </ligand>
</feature>
<feature type="binding site" evidence="11 14">
    <location>
        <position position="218"/>
    </location>
    <ligand>
        <name>NAD(+)</name>
        <dbReference type="ChEBI" id="CHEBI:57540"/>
    </ligand>
</feature>
<dbReference type="EMBL" id="QNRJ01000018">
    <property type="protein sequence ID" value="RBP02083.1"/>
    <property type="molecule type" value="Genomic_DNA"/>
</dbReference>
<evidence type="ECO:0000256" key="11">
    <source>
        <dbReference type="HAMAP-Rule" id="MF_01024"/>
    </source>
</evidence>
<dbReference type="AlphaFoldDB" id="A0A366EIA0"/>
<dbReference type="PANTHER" id="PTHR21256">
    <property type="entry name" value="HISTIDINOL DEHYDROGENASE HDH"/>
    <property type="match status" value="1"/>
</dbReference>
<feature type="active site" description="Proton acceptor" evidence="11 13">
    <location>
        <position position="354"/>
    </location>
</feature>
<feature type="binding site" evidence="11 16">
    <location>
        <position position="289"/>
    </location>
    <ligand>
        <name>Zn(2+)</name>
        <dbReference type="ChEBI" id="CHEBI:29105"/>
    </ligand>
</feature>
<dbReference type="GO" id="GO:0051287">
    <property type="term" value="F:NAD binding"/>
    <property type="evidence" value="ECO:0007669"/>
    <property type="project" value="InterPro"/>
</dbReference>
<evidence type="ECO:0000256" key="5">
    <source>
        <dbReference type="ARBA" id="ARBA00022723"/>
    </source>
</evidence>
<evidence type="ECO:0000256" key="8">
    <source>
        <dbReference type="ARBA" id="ARBA00023027"/>
    </source>
</evidence>
<evidence type="ECO:0000256" key="6">
    <source>
        <dbReference type="ARBA" id="ARBA00022833"/>
    </source>
</evidence>
<dbReference type="EC" id="1.1.1.23" evidence="3 11"/>
<evidence type="ECO:0000313" key="18">
    <source>
        <dbReference type="EMBL" id="RBP02083.1"/>
    </source>
</evidence>
<dbReference type="PANTHER" id="PTHR21256:SF2">
    <property type="entry name" value="HISTIDINE BIOSYNTHESIS TRIFUNCTIONAL PROTEIN"/>
    <property type="match status" value="1"/>
</dbReference>
<feature type="binding site" evidence="11 15">
    <location>
        <position position="447"/>
    </location>
    <ligand>
        <name>substrate</name>
    </ligand>
</feature>
<proteinExistence type="inferred from homology"/>
<feature type="binding site" evidence="11 16">
    <location>
        <position position="286"/>
    </location>
    <ligand>
        <name>Zn(2+)</name>
        <dbReference type="ChEBI" id="CHEBI:29105"/>
    </ligand>
</feature>
<dbReference type="Gene3D" id="3.40.50.1980">
    <property type="entry name" value="Nitrogenase molybdenum iron protein domain"/>
    <property type="match status" value="2"/>
</dbReference>
<organism evidence="18 19">
    <name type="scientific">Rossellomorea aquimaris</name>
    <dbReference type="NCBI Taxonomy" id="189382"/>
    <lineage>
        <taxon>Bacteria</taxon>
        <taxon>Bacillati</taxon>
        <taxon>Bacillota</taxon>
        <taxon>Bacilli</taxon>
        <taxon>Bacillales</taxon>
        <taxon>Bacillaceae</taxon>
        <taxon>Rossellomorea</taxon>
    </lineage>
</organism>
<evidence type="ECO:0000256" key="7">
    <source>
        <dbReference type="ARBA" id="ARBA00023002"/>
    </source>
</evidence>
<dbReference type="HAMAP" id="MF_01024">
    <property type="entry name" value="HisD"/>
    <property type="match status" value="1"/>
</dbReference>
<feature type="active site" description="Proton acceptor" evidence="11 13">
    <location>
        <position position="355"/>
    </location>
</feature>
<feature type="binding site" evidence="11 15">
    <location>
        <position position="289"/>
    </location>
    <ligand>
        <name>substrate</name>
    </ligand>
</feature>
<dbReference type="NCBIfam" id="TIGR00069">
    <property type="entry name" value="hisD"/>
    <property type="match status" value="1"/>
</dbReference>
<evidence type="ECO:0000256" key="10">
    <source>
        <dbReference type="ARBA" id="ARBA00049489"/>
    </source>
</evidence>
<evidence type="ECO:0000256" key="16">
    <source>
        <dbReference type="PIRSR" id="PIRSR000099-4"/>
    </source>
</evidence>
<evidence type="ECO:0000256" key="12">
    <source>
        <dbReference type="PIRNR" id="PIRNR000099"/>
    </source>
</evidence>
<comment type="cofactor">
    <cofactor evidence="11 16">
        <name>Zn(2+)</name>
        <dbReference type="ChEBI" id="CHEBI:29105"/>
    </cofactor>
    <text evidence="11 16">Binds 1 zinc ion per subunit.</text>
</comment>
<keyword evidence="4 11" id="KW-0028">Amino-acid biosynthesis</keyword>
<gene>
    <name evidence="11" type="primary">hisD</name>
    <name evidence="18" type="ORF">DET59_11855</name>
</gene>
<dbReference type="CDD" id="cd06572">
    <property type="entry name" value="Histidinol_dh"/>
    <property type="match status" value="1"/>
</dbReference>
<dbReference type="Pfam" id="PF00815">
    <property type="entry name" value="Histidinol_dh"/>
    <property type="match status" value="1"/>
</dbReference>
<protein>
    <recommendedName>
        <fullName evidence="3 11">Histidinol dehydrogenase</fullName>
        <shortName evidence="11">HDH</shortName>
        <ecNumber evidence="3 11">1.1.1.23</ecNumber>
    </recommendedName>
</protein>
<evidence type="ECO:0000256" key="13">
    <source>
        <dbReference type="PIRSR" id="PIRSR000099-1"/>
    </source>
</evidence>
<dbReference type="GO" id="GO:0000105">
    <property type="term" value="P:L-histidine biosynthetic process"/>
    <property type="evidence" value="ECO:0007669"/>
    <property type="project" value="UniProtKB-UniRule"/>
</dbReference>